<dbReference type="RefSeq" id="WP_096458674.1">
    <property type="nucleotide sequence ID" value="NZ_AP014936.1"/>
</dbReference>
<dbReference type="SUPFAM" id="SSF53098">
    <property type="entry name" value="Ribonuclease H-like"/>
    <property type="match status" value="1"/>
</dbReference>
<dbReference type="Gene3D" id="3.30.420.10">
    <property type="entry name" value="Ribonuclease H-like superfamily/Ribonuclease H"/>
    <property type="match status" value="1"/>
</dbReference>
<evidence type="ECO:0000256" key="7">
    <source>
        <dbReference type="SAM" id="Phobius"/>
    </source>
</evidence>
<dbReference type="InterPro" id="IPR036397">
    <property type="entry name" value="RNaseH_sf"/>
</dbReference>
<dbReference type="GO" id="GO:0005829">
    <property type="term" value="C:cytosol"/>
    <property type="evidence" value="ECO:0007669"/>
    <property type="project" value="TreeGrafter"/>
</dbReference>
<evidence type="ECO:0000259" key="8">
    <source>
        <dbReference type="PROSITE" id="PS50112"/>
    </source>
</evidence>
<dbReference type="PANTHER" id="PTHR30231">
    <property type="entry name" value="DNA POLYMERASE III SUBUNIT EPSILON"/>
    <property type="match status" value="1"/>
</dbReference>
<evidence type="ECO:0000256" key="3">
    <source>
        <dbReference type="ARBA" id="ARBA00022839"/>
    </source>
</evidence>
<comment type="catalytic activity">
    <reaction evidence="6">
        <text>DNA(n) + a 2'-deoxyribonucleoside 5'-triphosphate = DNA(n+1) + diphosphate</text>
        <dbReference type="Rhea" id="RHEA:22508"/>
        <dbReference type="Rhea" id="RHEA-COMP:17339"/>
        <dbReference type="Rhea" id="RHEA-COMP:17340"/>
        <dbReference type="ChEBI" id="CHEBI:33019"/>
        <dbReference type="ChEBI" id="CHEBI:61560"/>
        <dbReference type="ChEBI" id="CHEBI:173112"/>
        <dbReference type="EC" id="2.7.7.7"/>
    </reaction>
</comment>
<dbReference type="CDD" id="cd00130">
    <property type="entry name" value="PAS"/>
    <property type="match status" value="1"/>
</dbReference>
<dbReference type="CDD" id="cd06127">
    <property type="entry name" value="DEDDh"/>
    <property type="match status" value="1"/>
</dbReference>
<evidence type="ECO:0000256" key="1">
    <source>
        <dbReference type="ARBA" id="ARBA00012417"/>
    </source>
</evidence>
<dbReference type="GO" id="GO:0006355">
    <property type="term" value="P:regulation of DNA-templated transcription"/>
    <property type="evidence" value="ECO:0007669"/>
    <property type="project" value="InterPro"/>
</dbReference>
<keyword evidence="2" id="KW-0540">Nuclease</keyword>
<dbReference type="GO" id="GO:0003887">
    <property type="term" value="F:DNA-directed DNA polymerase activity"/>
    <property type="evidence" value="ECO:0007669"/>
    <property type="project" value="UniProtKB-EC"/>
</dbReference>
<evidence type="ECO:0000256" key="2">
    <source>
        <dbReference type="ARBA" id="ARBA00022722"/>
    </source>
</evidence>
<dbReference type="Pfam" id="PF00929">
    <property type="entry name" value="RNase_T"/>
    <property type="match status" value="1"/>
</dbReference>
<dbReference type="Pfam" id="PF00989">
    <property type="entry name" value="PAS"/>
    <property type="match status" value="1"/>
</dbReference>
<feature type="transmembrane region" description="Helical" evidence="7">
    <location>
        <begin position="49"/>
        <end position="72"/>
    </location>
</feature>
<dbReference type="OrthoDB" id="9803913at2"/>
<dbReference type="PROSITE" id="PS50112">
    <property type="entry name" value="PAS"/>
    <property type="match status" value="1"/>
</dbReference>
<evidence type="ECO:0000313" key="9">
    <source>
        <dbReference type="EMBL" id="BAU47214.1"/>
    </source>
</evidence>
<dbReference type="InterPro" id="IPR012337">
    <property type="entry name" value="RNaseH-like_sf"/>
</dbReference>
<dbReference type="Proteomes" id="UP000218899">
    <property type="component" value="Chromosome"/>
</dbReference>
<dbReference type="Gene3D" id="3.30.450.20">
    <property type="entry name" value="PAS domain"/>
    <property type="match status" value="1"/>
</dbReference>
<proteinExistence type="predicted"/>
<keyword evidence="3 9" id="KW-0269">Exonuclease</keyword>
<organism evidence="9 10">
    <name type="scientific">Sulfurifustis variabilis</name>
    <dbReference type="NCBI Taxonomy" id="1675686"/>
    <lineage>
        <taxon>Bacteria</taxon>
        <taxon>Pseudomonadati</taxon>
        <taxon>Pseudomonadota</taxon>
        <taxon>Gammaproteobacteria</taxon>
        <taxon>Acidiferrobacterales</taxon>
        <taxon>Acidiferrobacteraceae</taxon>
        <taxon>Sulfurifustis</taxon>
    </lineage>
</organism>
<dbReference type="FunFam" id="3.30.420.10:FF:000045">
    <property type="entry name" value="3'-5' exonuclease DinG"/>
    <property type="match status" value="1"/>
</dbReference>
<keyword evidence="3 9" id="KW-0378">Hydrolase</keyword>
<dbReference type="KEGG" id="sva:SVA_0635"/>
<evidence type="ECO:0000256" key="5">
    <source>
        <dbReference type="ARBA" id="ARBA00026073"/>
    </source>
</evidence>
<keyword evidence="7" id="KW-0812">Transmembrane</keyword>
<dbReference type="InterPro" id="IPR000014">
    <property type="entry name" value="PAS"/>
</dbReference>
<accession>A0A1B4V7B0</accession>
<evidence type="ECO:0000256" key="4">
    <source>
        <dbReference type="ARBA" id="ARBA00025483"/>
    </source>
</evidence>
<keyword evidence="7" id="KW-0472">Membrane</keyword>
<evidence type="ECO:0000256" key="6">
    <source>
        <dbReference type="ARBA" id="ARBA00049244"/>
    </source>
</evidence>
<comment type="function">
    <text evidence="4">DNA polymerase III is a complex, multichain enzyme responsible for most of the replicative synthesis in bacteria. The epsilon subunit contain the editing function and is a proofreading 3'-5' exonuclease.</text>
</comment>
<dbReference type="GO" id="GO:0008408">
    <property type="term" value="F:3'-5' exonuclease activity"/>
    <property type="evidence" value="ECO:0007669"/>
    <property type="project" value="TreeGrafter"/>
</dbReference>
<dbReference type="SMART" id="SM00091">
    <property type="entry name" value="PAS"/>
    <property type="match status" value="1"/>
</dbReference>
<dbReference type="PANTHER" id="PTHR30231:SF41">
    <property type="entry name" value="DNA POLYMERASE III SUBUNIT EPSILON"/>
    <property type="match status" value="1"/>
</dbReference>
<dbReference type="AlphaFoldDB" id="A0A1B4V7B0"/>
<dbReference type="InterPro" id="IPR006054">
    <property type="entry name" value="DnaQ"/>
</dbReference>
<feature type="transmembrane region" description="Helical" evidence="7">
    <location>
        <begin position="15"/>
        <end position="37"/>
    </location>
</feature>
<protein>
    <recommendedName>
        <fullName evidence="1">DNA-directed DNA polymerase</fullName>
        <ecNumber evidence="1">2.7.7.7</ecNumber>
    </recommendedName>
</protein>
<gene>
    <name evidence="9" type="ORF">SVA_0635</name>
</gene>
<dbReference type="InterPro" id="IPR013520">
    <property type="entry name" value="Ribonucl_H"/>
</dbReference>
<name>A0A1B4V7B0_9GAMM</name>
<dbReference type="GO" id="GO:0003677">
    <property type="term" value="F:DNA binding"/>
    <property type="evidence" value="ECO:0007669"/>
    <property type="project" value="InterPro"/>
</dbReference>
<keyword evidence="10" id="KW-1185">Reference proteome</keyword>
<dbReference type="GO" id="GO:0045004">
    <property type="term" value="P:DNA replication proofreading"/>
    <property type="evidence" value="ECO:0007669"/>
    <property type="project" value="TreeGrafter"/>
</dbReference>
<sequence>MAPGHVPVHDIRRRYWVLFAAVVAVALAVFAAIGWLIGDLVPASRERAALLLAFWSAVLLVFLVSGLAWWLLYRAAFREVFRFAHELWLVAHGDAATQVSLPRSPLLAPLADAARLLAERLAQMRREFDEAAAASAIRVEGEKVRLEAILRDLSEAVVVCDLESRVLLYNSAALRLLQVSGEVGLGRSLFNVMSREPVLHTLDMLRERLATGGGREDLQADFVGSSVSGDLFLRAHMRLIIEPDGGCRSYVLALTDATQELEEVSSRDRLLTANTEGLRAPVANILAAAETLASHPEMAPGQRRRFDEVILKEVHALQARLEEAIAQHRTLATGGWLLFDIYSADLVGHVARALKQDGLELTPVGTPAWLRGDSLSLAEALAHLVRQVCRETGTTHCDVGARTEGRQVYLDLIWTGRPVAPALIESWLHARLARVPGAVTLRDVVARHDSELWSEALGDGRARLRFPMVSPQRPQGVIREPRPPRPVFYDFDLLQSLQAVGPIGGQALRALSYVVFDTETTGLRPHEGDEIVAIAGVRVVNGRVLSDERFERVVDPRIPIPASSTAFHGITDDMVRNKPPIEVVLRQFHAFCGDSTLVAHNAAFDMKFIRLKQGTAGVAFDRPVLDTLLLAAAIGEGWLDPSLDGLAQRLGVDLRGRHTALGDTLATAEVFVRMIPLLEAAGIVTLDQALDACRRHFQRHVEPTRTAF</sequence>
<feature type="domain" description="PAS" evidence="8">
    <location>
        <begin position="142"/>
        <end position="212"/>
    </location>
</feature>
<dbReference type="NCBIfam" id="TIGR00573">
    <property type="entry name" value="dnaq"/>
    <property type="match status" value="1"/>
</dbReference>
<dbReference type="EMBL" id="AP014936">
    <property type="protein sequence ID" value="BAU47214.1"/>
    <property type="molecule type" value="Genomic_DNA"/>
</dbReference>
<dbReference type="SUPFAM" id="SSF55785">
    <property type="entry name" value="PYP-like sensor domain (PAS domain)"/>
    <property type="match status" value="1"/>
</dbReference>
<reference evidence="9 10" key="1">
    <citation type="submission" date="2015-08" db="EMBL/GenBank/DDBJ databases">
        <title>Complete genome sequence of Sulfurifustis variabilis.</title>
        <authorList>
            <person name="Miura A."/>
            <person name="Kojima H."/>
            <person name="Fukui M."/>
        </authorList>
    </citation>
    <scope>NUCLEOTIDE SEQUENCE [LARGE SCALE GENOMIC DNA]</scope>
    <source>
        <strain evidence="10">skN76</strain>
    </source>
</reference>
<dbReference type="InterPro" id="IPR013767">
    <property type="entry name" value="PAS_fold"/>
</dbReference>
<evidence type="ECO:0000313" key="10">
    <source>
        <dbReference type="Proteomes" id="UP000218899"/>
    </source>
</evidence>
<dbReference type="SMART" id="SM00479">
    <property type="entry name" value="EXOIII"/>
    <property type="match status" value="1"/>
</dbReference>
<dbReference type="EC" id="2.7.7.7" evidence="1"/>
<dbReference type="InterPro" id="IPR035965">
    <property type="entry name" value="PAS-like_dom_sf"/>
</dbReference>
<keyword evidence="7" id="KW-1133">Transmembrane helix</keyword>
<comment type="subunit">
    <text evidence="5">DNA polymerase III contains a core (composed of alpha, epsilon and theta chains) that associates with a tau subunit. This core dimerizes to form the POLIII' complex. PolIII' associates with the gamma complex (composed of gamma, delta, delta', psi and chi chains) and with the beta chain to form the complete DNA polymerase III complex.</text>
</comment>